<dbReference type="AlphaFoldDB" id="A0A921T060"/>
<reference evidence="4" key="1">
    <citation type="journal article" date="2021" name="PeerJ">
        <title>Extensive microbial diversity within the chicken gut microbiome revealed by metagenomics and culture.</title>
        <authorList>
            <person name="Gilroy R."/>
            <person name="Ravi A."/>
            <person name="Getino M."/>
            <person name="Pursley I."/>
            <person name="Horton D.L."/>
            <person name="Alikhan N.F."/>
            <person name="Baker D."/>
            <person name="Gharbi K."/>
            <person name="Hall N."/>
            <person name="Watson M."/>
            <person name="Adriaenssens E.M."/>
            <person name="Foster-Nyarko E."/>
            <person name="Jarju S."/>
            <person name="Secka A."/>
            <person name="Antonio M."/>
            <person name="Oren A."/>
            <person name="Chaudhuri R.R."/>
            <person name="La Ragione R."/>
            <person name="Hildebrand F."/>
            <person name="Pallen M.J."/>
        </authorList>
    </citation>
    <scope>NUCLEOTIDE SEQUENCE</scope>
    <source>
        <strain evidence="4">1277</strain>
    </source>
</reference>
<feature type="transmembrane region" description="Helical" evidence="3">
    <location>
        <begin position="106"/>
        <end position="134"/>
    </location>
</feature>
<organism evidence="4 5">
    <name type="scientific">Romboutsia timonensis</name>
    <dbReference type="NCBI Taxonomy" id="1776391"/>
    <lineage>
        <taxon>Bacteria</taxon>
        <taxon>Bacillati</taxon>
        <taxon>Bacillota</taxon>
        <taxon>Clostridia</taxon>
        <taxon>Peptostreptococcales</taxon>
        <taxon>Peptostreptococcaceae</taxon>
        <taxon>Romboutsia</taxon>
    </lineage>
</organism>
<evidence type="ECO:0000313" key="5">
    <source>
        <dbReference type="Proteomes" id="UP000776700"/>
    </source>
</evidence>
<dbReference type="Proteomes" id="UP000776700">
    <property type="component" value="Unassembled WGS sequence"/>
</dbReference>
<feature type="transmembrane region" description="Helical" evidence="3">
    <location>
        <begin position="41"/>
        <end position="66"/>
    </location>
</feature>
<evidence type="ECO:0000313" key="4">
    <source>
        <dbReference type="EMBL" id="HJG97208.1"/>
    </source>
</evidence>
<feature type="transmembrane region" description="Helical" evidence="3">
    <location>
        <begin position="6"/>
        <end position="29"/>
    </location>
</feature>
<keyword evidence="2 3" id="KW-1133">Transmembrane helix</keyword>
<protein>
    <submittedName>
        <fullName evidence="4">ECF transporter S component</fullName>
    </submittedName>
</protein>
<evidence type="ECO:0000256" key="1">
    <source>
        <dbReference type="ARBA" id="ARBA00022692"/>
    </source>
</evidence>
<gene>
    <name evidence="4" type="ORF">K8V90_08920</name>
</gene>
<name>A0A921T060_9FIRM</name>
<dbReference type="EMBL" id="DYUB01000279">
    <property type="protein sequence ID" value="HJG97208.1"/>
    <property type="molecule type" value="Genomic_DNA"/>
</dbReference>
<proteinExistence type="predicted"/>
<dbReference type="PANTHER" id="PTHR37815:SF3">
    <property type="entry name" value="UPF0397 PROTEIN SPR0429"/>
    <property type="match status" value="1"/>
</dbReference>
<accession>A0A921T060</accession>
<dbReference type="Pfam" id="PF07155">
    <property type="entry name" value="ECF-ribofla_trS"/>
    <property type="match status" value="1"/>
</dbReference>
<dbReference type="GO" id="GO:0016020">
    <property type="term" value="C:membrane"/>
    <property type="evidence" value="ECO:0007669"/>
    <property type="project" value="InterPro"/>
</dbReference>
<dbReference type="InterPro" id="IPR009825">
    <property type="entry name" value="ECF_substrate-spec-like"/>
</dbReference>
<reference evidence="4" key="2">
    <citation type="submission" date="2021-09" db="EMBL/GenBank/DDBJ databases">
        <authorList>
            <person name="Gilroy R."/>
        </authorList>
    </citation>
    <scope>NUCLEOTIDE SEQUENCE</scope>
    <source>
        <strain evidence="4">1277</strain>
    </source>
</reference>
<keyword evidence="3" id="KW-0472">Membrane</keyword>
<dbReference type="Gene3D" id="1.10.1760.20">
    <property type="match status" value="1"/>
</dbReference>
<keyword evidence="1 3" id="KW-0812">Transmembrane</keyword>
<evidence type="ECO:0000256" key="3">
    <source>
        <dbReference type="SAM" id="Phobius"/>
    </source>
</evidence>
<comment type="caution">
    <text evidence="4">The sequence shown here is derived from an EMBL/GenBank/DDBJ whole genome shotgun (WGS) entry which is preliminary data.</text>
</comment>
<feature type="transmembrane region" description="Helical" evidence="3">
    <location>
        <begin position="140"/>
        <end position="158"/>
    </location>
</feature>
<dbReference type="PANTHER" id="PTHR37815">
    <property type="entry name" value="UPF0397 PROTEIN BC_2624-RELATED"/>
    <property type="match status" value="1"/>
</dbReference>
<sequence>MNNKTKLLVLNGLMIALVCMATMVIQIPIPMTEGYVNIGDSIIFVTSILFGPISGMIAGGFGSALADILTGYSHWALFTLLIKGFEGYIVGIIVRENTNLIKNILATSLGVIIMVSGYLLAGTFLQGSFIVALGSVSSNMIQGIVSIIIGIPIASYLLTVKYVKTFKQISSN</sequence>
<evidence type="ECO:0000256" key="2">
    <source>
        <dbReference type="ARBA" id="ARBA00022989"/>
    </source>
</evidence>